<evidence type="ECO:0000256" key="1">
    <source>
        <dbReference type="SAM" id="SignalP"/>
    </source>
</evidence>
<name>A0A7H8NHR6_9ACTN</name>
<evidence type="ECO:0000313" key="3">
    <source>
        <dbReference type="Proteomes" id="UP000509303"/>
    </source>
</evidence>
<accession>A0A7H8NHR6</accession>
<keyword evidence="1" id="KW-0732">Signal</keyword>
<keyword evidence="3" id="KW-1185">Reference proteome</keyword>
<dbReference type="RefSeq" id="WP_176165616.1">
    <property type="nucleotide sequence ID" value="NZ_CP054929.1"/>
</dbReference>
<sequence length="199" mass="21371">MTGVAVVAAALACTVTPAQAGEAAKPIKNGKAEFCLSKPAAKQLAKAKVTLAATGAARITGKQRQCVSLPLVEGTRDYAKLQGGVTFRDKDDRLDLTKIYNYVNKSSRTQAHASVNRAKAQPVRFLTYTIKQENAKVTQKQVKAVNVRTVLTPEGEKLLKKTFGKSPVRKGGHLFTLNAVADMPKLAPDTLGDLLDLLR</sequence>
<dbReference type="EMBL" id="CP054929">
    <property type="protein sequence ID" value="QKW53912.1"/>
    <property type="molecule type" value="Genomic_DNA"/>
</dbReference>
<organism evidence="2 3">
    <name type="scientific">Streptomyces buecherae</name>
    <dbReference type="NCBI Taxonomy" id="2763006"/>
    <lineage>
        <taxon>Bacteria</taxon>
        <taxon>Bacillati</taxon>
        <taxon>Actinomycetota</taxon>
        <taxon>Actinomycetes</taxon>
        <taxon>Kitasatosporales</taxon>
        <taxon>Streptomycetaceae</taxon>
        <taxon>Streptomyces</taxon>
    </lineage>
</organism>
<dbReference type="Proteomes" id="UP000509303">
    <property type="component" value="Chromosome"/>
</dbReference>
<dbReference type="AlphaFoldDB" id="A0A7H8NHR6"/>
<protein>
    <submittedName>
        <fullName evidence="2">Uncharacterized protein</fullName>
    </submittedName>
</protein>
<gene>
    <name evidence="2" type="ORF">HUT08_35045</name>
</gene>
<proteinExistence type="predicted"/>
<feature type="signal peptide" evidence="1">
    <location>
        <begin position="1"/>
        <end position="20"/>
    </location>
</feature>
<evidence type="ECO:0000313" key="2">
    <source>
        <dbReference type="EMBL" id="QKW53912.1"/>
    </source>
</evidence>
<feature type="chain" id="PRO_5028801696" evidence="1">
    <location>
        <begin position="21"/>
        <end position="199"/>
    </location>
</feature>
<reference evidence="2 3" key="1">
    <citation type="submission" date="2020-06" db="EMBL/GenBank/DDBJ databases">
        <title>Genome mining for natural products.</title>
        <authorList>
            <person name="Zhang B."/>
            <person name="Shi J."/>
            <person name="Ge H."/>
        </authorList>
    </citation>
    <scope>NUCLEOTIDE SEQUENCE [LARGE SCALE GENOMIC DNA]</scope>
    <source>
        <strain evidence="2 3">NA00687</strain>
    </source>
</reference>